<evidence type="ECO:0000313" key="4">
    <source>
        <dbReference type="Proteomes" id="UP000600026"/>
    </source>
</evidence>
<dbReference type="EMBL" id="BNEE01000004">
    <property type="protein sequence ID" value="GHI84608.1"/>
    <property type="molecule type" value="Genomic_DNA"/>
</dbReference>
<keyword evidence="4" id="KW-1185">Reference proteome</keyword>
<keyword evidence="2" id="KW-0472">Membrane</keyword>
<keyword evidence="2" id="KW-0812">Transmembrane</keyword>
<gene>
    <name evidence="3" type="ORF">Sxan_19720</name>
</gene>
<comment type="caution">
    <text evidence="3">The sequence shown here is derived from an EMBL/GenBank/DDBJ whole genome shotgun (WGS) entry which is preliminary data.</text>
</comment>
<evidence type="ECO:0000313" key="3">
    <source>
        <dbReference type="EMBL" id="GHI84608.1"/>
    </source>
</evidence>
<dbReference type="RefSeq" id="WP_051859435.1">
    <property type="nucleotide sequence ID" value="NZ_BNEE01000004.1"/>
</dbReference>
<feature type="transmembrane region" description="Helical" evidence="2">
    <location>
        <begin position="321"/>
        <end position="339"/>
    </location>
</feature>
<dbReference type="OrthoDB" id="3217869at2"/>
<reference evidence="3" key="1">
    <citation type="submission" date="2020-09" db="EMBL/GenBank/DDBJ databases">
        <title>Whole genome shotgun sequence of Streptomyces xanthophaeus NBRC 12829.</title>
        <authorList>
            <person name="Komaki H."/>
            <person name="Tamura T."/>
        </authorList>
    </citation>
    <scope>NUCLEOTIDE SEQUENCE</scope>
    <source>
        <strain evidence="3">NBRC 12829</strain>
    </source>
</reference>
<sequence length="379" mass="37907">MTQPTQSNDADPSGGFLAEIKDAVTTRAALLVLGVLALQLAFITSYIGAFHHPKPSEIPLAVAAPVARVAEQSAQQLAGLPGKPLDPRAVADEATARTQVLNRDVDGALIVDPAGRTDRLLVAGGAGASLSQAIEEVVVKVERSQGRAVTVTDVAPVATGDARGLSSFYLVVGWCVGGYLCAAILAISAGARPANAARAVIRLGALLAYSITAGLLGAVIAGPVLDALPGSLMGLWGLGTLVVFAVGAITLAFQGLAGVVGIGLAILLVVVLGNPSAGGAYPYPLLPPFWSTIGPALPPGAGTYAARSIAYFRGNGAGGPMLVLAAWAVLGSAVTLVCAMSRRGRPGAAVGSGLPDDAPSVPRFAATGSTEGTKETDGR</sequence>
<feature type="transmembrane region" description="Helical" evidence="2">
    <location>
        <begin position="233"/>
        <end position="253"/>
    </location>
</feature>
<evidence type="ECO:0000256" key="2">
    <source>
        <dbReference type="SAM" id="Phobius"/>
    </source>
</evidence>
<feature type="transmembrane region" description="Helical" evidence="2">
    <location>
        <begin position="199"/>
        <end position="221"/>
    </location>
</feature>
<dbReference type="AlphaFoldDB" id="A0A919H0S3"/>
<protein>
    <submittedName>
        <fullName evidence="3">Membrane protein</fullName>
    </submittedName>
</protein>
<dbReference type="Proteomes" id="UP000600026">
    <property type="component" value="Unassembled WGS sequence"/>
</dbReference>
<feature type="transmembrane region" description="Helical" evidence="2">
    <location>
        <begin position="28"/>
        <end position="49"/>
    </location>
</feature>
<organism evidence="3 4">
    <name type="scientific">Streptomyces xanthophaeus</name>
    <dbReference type="NCBI Taxonomy" id="67385"/>
    <lineage>
        <taxon>Bacteria</taxon>
        <taxon>Bacillati</taxon>
        <taxon>Actinomycetota</taxon>
        <taxon>Actinomycetes</taxon>
        <taxon>Kitasatosporales</taxon>
        <taxon>Streptomycetaceae</taxon>
        <taxon>Streptomyces</taxon>
    </lineage>
</organism>
<evidence type="ECO:0000256" key="1">
    <source>
        <dbReference type="SAM" id="MobiDB-lite"/>
    </source>
</evidence>
<feature type="transmembrane region" description="Helical" evidence="2">
    <location>
        <begin position="168"/>
        <end position="187"/>
    </location>
</feature>
<proteinExistence type="predicted"/>
<accession>A0A919H0S3</accession>
<name>A0A919H0S3_9ACTN</name>
<keyword evidence="2" id="KW-1133">Transmembrane helix</keyword>
<feature type="transmembrane region" description="Helical" evidence="2">
    <location>
        <begin position="260"/>
        <end position="281"/>
    </location>
</feature>
<feature type="region of interest" description="Disordered" evidence="1">
    <location>
        <begin position="349"/>
        <end position="379"/>
    </location>
</feature>